<evidence type="ECO:0000313" key="8">
    <source>
        <dbReference type="Proteomes" id="UP001209713"/>
    </source>
</evidence>
<feature type="transmembrane region" description="Helical" evidence="6">
    <location>
        <begin position="247"/>
        <end position="264"/>
    </location>
</feature>
<evidence type="ECO:0000313" key="7">
    <source>
        <dbReference type="EMBL" id="MCV2402775.1"/>
    </source>
</evidence>
<feature type="transmembrane region" description="Helical" evidence="6">
    <location>
        <begin position="49"/>
        <end position="70"/>
    </location>
</feature>
<organism evidence="7 8">
    <name type="scientific">Marinomonas sargassi</name>
    <dbReference type="NCBI Taxonomy" id="2984494"/>
    <lineage>
        <taxon>Bacteria</taxon>
        <taxon>Pseudomonadati</taxon>
        <taxon>Pseudomonadota</taxon>
        <taxon>Gammaproteobacteria</taxon>
        <taxon>Oceanospirillales</taxon>
        <taxon>Oceanospirillaceae</taxon>
        <taxon>Marinomonas</taxon>
    </lineage>
</organism>
<evidence type="ECO:0000256" key="2">
    <source>
        <dbReference type="ARBA" id="ARBA00009142"/>
    </source>
</evidence>
<feature type="transmembrane region" description="Helical" evidence="6">
    <location>
        <begin position="82"/>
        <end position="101"/>
    </location>
</feature>
<name>A0ABT2YSC5_9GAMM</name>
<comment type="subcellular location">
    <subcellularLocation>
        <location evidence="6">Cell membrane</location>
        <topology evidence="6">Multi-pass membrane protein</topology>
    </subcellularLocation>
    <subcellularLocation>
        <location evidence="1">Membrane</location>
        <topology evidence="1">Multi-pass membrane protein</topology>
    </subcellularLocation>
</comment>
<dbReference type="Proteomes" id="UP001209713">
    <property type="component" value="Unassembled WGS sequence"/>
</dbReference>
<evidence type="ECO:0000256" key="6">
    <source>
        <dbReference type="RuleBase" id="RU363041"/>
    </source>
</evidence>
<dbReference type="RefSeq" id="WP_263530157.1">
    <property type="nucleotide sequence ID" value="NZ_JAOVZB010000003.1"/>
</dbReference>
<gene>
    <name evidence="7" type="ORF">OFY17_07745</name>
</gene>
<dbReference type="InterPro" id="IPR002781">
    <property type="entry name" value="TM_pro_TauE-like"/>
</dbReference>
<evidence type="ECO:0000256" key="1">
    <source>
        <dbReference type="ARBA" id="ARBA00004141"/>
    </source>
</evidence>
<keyword evidence="5 6" id="KW-0472">Membrane</keyword>
<keyword evidence="4 6" id="KW-1133">Transmembrane helix</keyword>
<feature type="transmembrane region" description="Helical" evidence="6">
    <location>
        <begin position="7"/>
        <end position="37"/>
    </location>
</feature>
<protein>
    <recommendedName>
        <fullName evidence="6">Probable membrane transporter protein</fullName>
    </recommendedName>
</protein>
<comment type="similarity">
    <text evidence="2 6">Belongs to the 4-toluene sulfonate uptake permease (TSUP) (TC 2.A.102) family.</text>
</comment>
<evidence type="ECO:0000256" key="3">
    <source>
        <dbReference type="ARBA" id="ARBA00022692"/>
    </source>
</evidence>
<keyword evidence="3 6" id="KW-0812">Transmembrane</keyword>
<comment type="caution">
    <text evidence="7">The sequence shown here is derived from an EMBL/GenBank/DDBJ whole genome shotgun (WGS) entry which is preliminary data.</text>
</comment>
<feature type="transmembrane region" description="Helical" evidence="6">
    <location>
        <begin position="142"/>
        <end position="165"/>
    </location>
</feature>
<feature type="transmembrane region" description="Helical" evidence="6">
    <location>
        <begin position="107"/>
        <end position="130"/>
    </location>
</feature>
<sequence>MTIELTLFLMLIGIVAGVLSKAVNFSPAFIAISAAYFFLPIFNTSLEHALLSVVATSIFSFLPMHIYTWLESMRSKSIDFPMLVQFSPGIALGAIIGAQVLSFMNPIVFKVCFSLLVIIYTYNALLSSNLITHKVRKTSKGFSLLVGMLVGGVSLLAGSCGRVLGDSLFSFLSKDLNNKEATVRGFVVFTSIAALIGFAFPAQGFDTHNLFGFTGAVHLPSALIMGLSFSVAYLLCRRQINDLDKNVLIISCVLFLVFTVFRLWL</sequence>
<feature type="transmembrane region" description="Helical" evidence="6">
    <location>
        <begin position="210"/>
        <end position="235"/>
    </location>
</feature>
<keyword evidence="6" id="KW-1003">Cell membrane</keyword>
<evidence type="ECO:0000256" key="5">
    <source>
        <dbReference type="ARBA" id="ARBA00023136"/>
    </source>
</evidence>
<feature type="transmembrane region" description="Helical" evidence="6">
    <location>
        <begin position="185"/>
        <end position="203"/>
    </location>
</feature>
<accession>A0ABT2YSC5</accession>
<proteinExistence type="inferred from homology"/>
<evidence type="ECO:0000256" key="4">
    <source>
        <dbReference type="ARBA" id="ARBA00022989"/>
    </source>
</evidence>
<dbReference type="Pfam" id="PF01925">
    <property type="entry name" value="TauE"/>
    <property type="match status" value="1"/>
</dbReference>
<dbReference type="EMBL" id="JAOVZB010000003">
    <property type="protein sequence ID" value="MCV2402775.1"/>
    <property type="molecule type" value="Genomic_DNA"/>
</dbReference>
<reference evidence="7 8" key="1">
    <citation type="submission" date="2022-10" db="EMBL/GenBank/DDBJ databases">
        <title>Marinomonas transparenta sp. nov. and Marinomonas sargassi sp. nov., isolated from marine alga (Sargassum natans (L.) Gaillon).</title>
        <authorList>
            <person name="Wang Y."/>
        </authorList>
    </citation>
    <scope>NUCLEOTIDE SEQUENCE [LARGE SCALE GENOMIC DNA]</scope>
    <source>
        <strain evidence="7 8">C2222</strain>
    </source>
</reference>
<keyword evidence="8" id="KW-1185">Reference proteome</keyword>